<dbReference type="PROSITE" id="PS51257">
    <property type="entry name" value="PROKAR_LIPOPROTEIN"/>
    <property type="match status" value="1"/>
</dbReference>
<keyword evidence="2" id="KW-1185">Reference proteome</keyword>
<name>A0A918ZIY7_9ACTN</name>
<reference evidence="1" key="2">
    <citation type="submission" date="2020-09" db="EMBL/GenBank/DDBJ databases">
        <authorList>
            <person name="Sun Q."/>
            <person name="Ohkuma M."/>
        </authorList>
    </citation>
    <scope>NUCLEOTIDE SEQUENCE</scope>
    <source>
        <strain evidence="1">JCM 4784</strain>
    </source>
</reference>
<reference evidence="1" key="1">
    <citation type="journal article" date="2014" name="Int. J. Syst. Evol. Microbiol.">
        <title>Complete genome sequence of Corynebacterium casei LMG S-19264T (=DSM 44701T), isolated from a smear-ripened cheese.</title>
        <authorList>
            <consortium name="US DOE Joint Genome Institute (JGI-PGF)"/>
            <person name="Walter F."/>
            <person name="Albersmeier A."/>
            <person name="Kalinowski J."/>
            <person name="Ruckert C."/>
        </authorList>
    </citation>
    <scope>NUCLEOTIDE SEQUENCE</scope>
    <source>
        <strain evidence="1">JCM 4784</strain>
    </source>
</reference>
<sequence>MHMAGERGAAMRATGATAACGGALLAAALLLTGCQGSGASRAASEKPVRTVGPVGTSGVFLGADACASRGRERVTEVPCGSERAAARVIARHAGRVGEGPACPARTDFVLHISQARPAADEDGDGEVPRGYACMRNLEPPHPGDPGGGGGPRTVAGDCVYGSGRGEVRETACDGSGRRRPEYRVAAVVRARAACAPGTDLYVAVGGTRPVGCAVRLP</sequence>
<protein>
    <recommendedName>
        <fullName evidence="3">Lipoprotein</fullName>
    </recommendedName>
</protein>
<accession>A0A918ZIY7</accession>
<dbReference type="AlphaFoldDB" id="A0A918ZIY7"/>
<dbReference type="EMBL" id="BNBT01000030">
    <property type="protein sequence ID" value="GHE55592.1"/>
    <property type="molecule type" value="Genomic_DNA"/>
</dbReference>
<evidence type="ECO:0000313" key="1">
    <source>
        <dbReference type="EMBL" id="GHE55592.1"/>
    </source>
</evidence>
<evidence type="ECO:0000313" key="2">
    <source>
        <dbReference type="Proteomes" id="UP000608024"/>
    </source>
</evidence>
<organism evidence="1 2">
    <name type="scientific">Streptomyces longispororuber</name>
    <dbReference type="NCBI Taxonomy" id="68230"/>
    <lineage>
        <taxon>Bacteria</taxon>
        <taxon>Bacillati</taxon>
        <taxon>Actinomycetota</taxon>
        <taxon>Actinomycetes</taxon>
        <taxon>Kitasatosporales</taxon>
        <taxon>Streptomycetaceae</taxon>
        <taxon>Streptomyces</taxon>
    </lineage>
</organism>
<comment type="caution">
    <text evidence="1">The sequence shown here is derived from an EMBL/GenBank/DDBJ whole genome shotgun (WGS) entry which is preliminary data.</text>
</comment>
<evidence type="ECO:0008006" key="3">
    <source>
        <dbReference type="Google" id="ProtNLM"/>
    </source>
</evidence>
<dbReference type="Proteomes" id="UP000608024">
    <property type="component" value="Unassembled WGS sequence"/>
</dbReference>
<gene>
    <name evidence="1" type="ORF">GCM10018785_26230</name>
</gene>
<proteinExistence type="predicted"/>